<dbReference type="SUPFAM" id="SSF53920">
    <property type="entry name" value="Fe-only hydrogenase"/>
    <property type="match status" value="1"/>
</dbReference>
<protein>
    <submittedName>
        <fullName evidence="17">4Fe-4S dicluster domain-containing protein</fullName>
    </submittedName>
</protein>
<evidence type="ECO:0000256" key="8">
    <source>
        <dbReference type="ARBA" id="ARBA00022967"/>
    </source>
</evidence>
<dbReference type="PROSITE" id="PS51839">
    <property type="entry name" value="4FE4S_HC3"/>
    <property type="match status" value="1"/>
</dbReference>
<feature type="domain" description="4Fe-4S ferredoxin-type" evidence="15">
    <location>
        <begin position="134"/>
        <end position="167"/>
    </location>
</feature>
<dbReference type="InterPro" id="IPR050340">
    <property type="entry name" value="Cytosolic_Fe-S_CAF"/>
</dbReference>
<dbReference type="AlphaFoldDB" id="A0A3E3DW03"/>
<dbReference type="Proteomes" id="UP000261212">
    <property type="component" value="Unassembled WGS sequence"/>
</dbReference>
<evidence type="ECO:0000256" key="2">
    <source>
        <dbReference type="ARBA" id="ARBA00004370"/>
    </source>
</evidence>
<dbReference type="PROSITE" id="PS51085">
    <property type="entry name" value="2FE2S_FER_2"/>
    <property type="match status" value="1"/>
</dbReference>
<dbReference type="InterPro" id="IPR019574">
    <property type="entry name" value="NADH_UbQ_OxRdtase_Gsu_4Fe4S-bd"/>
</dbReference>
<name>A0A3E3DW03_9FIRM</name>
<evidence type="ECO:0000313" key="17">
    <source>
        <dbReference type="EMBL" id="RGD73421.1"/>
    </source>
</evidence>
<keyword evidence="8" id="KW-1278">Translocase</keyword>
<accession>A0A3E3DW03</accession>
<dbReference type="InterPro" id="IPR000283">
    <property type="entry name" value="NADH_UbQ_OxRdtase_75kDa_su_CS"/>
</dbReference>
<evidence type="ECO:0000256" key="11">
    <source>
        <dbReference type="ARBA" id="ARBA00023027"/>
    </source>
</evidence>
<keyword evidence="7" id="KW-0677">Repeat</keyword>
<dbReference type="FunFam" id="3.30.70.20:FF:000035">
    <property type="entry name" value="Iron hydrogenase 1"/>
    <property type="match status" value="1"/>
</dbReference>
<comment type="cofactor">
    <cofactor evidence="13">
        <name>[2Fe-2S] cluster</name>
        <dbReference type="ChEBI" id="CHEBI:190135"/>
    </cofactor>
</comment>
<dbReference type="Pfam" id="PF10588">
    <property type="entry name" value="NADH-G_4Fe-4S_3"/>
    <property type="match status" value="1"/>
</dbReference>
<dbReference type="GO" id="GO:0051537">
    <property type="term" value="F:2 iron, 2 sulfur cluster binding"/>
    <property type="evidence" value="ECO:0007669"/>
    <property type="project" value="UniProtKB-KW"/>
</dbReference>
<keyword evidence="5" id="KW-0001">2Fe-2S</keyword>
<evidence type="ECO:0000256" key="9">
    <source>
        <dbReference type="ARBA" id="ARBA00023004"/>
    </source>
</evidence>
<comment type="caution">
    <text evidence="17">The sequence shown here is derived from an EMBL/GenBank/DDBJ whole genome shotgun (WGS) entry which is preliminary data.</text>
</comment>
<dbReference type="InterPro" id="IPR009016">
    <property type="entry name" value="Fe_hydrogenase"/>
</dbReference>
<dbReference type="InterPro" id="IPR017900">
    <property type="entry name" value="4Fe4S_Fe_S_CS"/>
</dbReference>
<dbReference type="Gene3D" id="3.40.50.1780">
    <property type="match status" value="1"/>
</dbReference>
<comment type="cofactor">
    <cofactor evidence="1">
        <name>[4Fe-4S] cluster</name>
        <dbReference type="ChEBI" id="CHEBI:49883"/>
    </cofactor>
</comment>
<dbReference type="GO" id="GO:0051539">
    <property type="term" value="F:4 iron, 4 sulfur cluster binding"/>
    <property type="evidence" value="ECO:0007669"/>
    <property type="project" value="UniProtKB-KW"/>
</dbReference>
<dbReference type="SUPFAM" id="SSF54862">
    <property type="entry name" value="4Fe-4S ferredoxins"/>
    <property type="match status" value="1"/>
</dbReference>
<dbReference type="CDD" id="cd00207">
    <property type="entry name" value="fer2"/>
    <property type="match status" value="1"/>
</dbReference>
<dbReference type="InterPro" id="IPR004108">
    <property type="entry name" value="Fe_hydrogenase_lsu_C"/>
</dbReference>
<evidence type="ECO:0000256" key="12">
    <source>
        <dbReference type="ARBA" id="ARBA00023136"/>
    </source>
</evidence>
<dbReference type="Gene3D" id="3.40.950.10">
    <property type="entry name" value="Fe-only Hydrogenase (Larger Subunit), Chain L, domain 3"/>
    <property type="match status" value="1"/>
</dbReference>
<feature type="domain" description="4Fe-4S ferredoxin-type" evidence="15">
    <location>
        <begin position="178"/>
        <end position="206"/>
    </location>
</feature>
<reference evidence="17 18" key="1">
    <citation type="submission" date="2018-08" db="EMBL/GenBank/DDBJ databases">
        <title>A genome reference for cultivated species of the human gut microbiota.</title>
        <authorList>
            <person name="Zou Y."/>
            <person name="Xue W."/>
            <person name="Luo G."/>
        </authorList>
    </citation>
    <scope>NUCLEOTIDE SEQUENCE [LARGE SCALE GENOMIC DNA]</scope>
    <source>
        <strain evidence="17 18">AM25-6</strain>
    </source>
</reference>
<dbReference type="SMART" id="SM00929">
    <property type="entry name" value="NADH-G_4Fe-4S_3"/>
    <property type="match status" value="1"/>
</dbReference>
<dbReference type="Pfam" id="PF13510">
    <property type="entry name" value="Fer2_4"/>
    <property type="match status" value="1"/>
</dbReference>
<feature type="domain" description="4Fe-4S His(Cys)3-ligated-type" evidence="16">
    <location>
        <begin position="76"/>
        <end position="115"/>
    </location>
</feature>
<dbReference type="GO" id="GO:0042773">
    <property type="term" value="P:ATP synthesis coupled electron transport"/>
    <property type="evidence" value="ECO:0007669"/>
    <property type="project" value="InterPro"/>
</dbReference>
<keyword evidence="6" id="KW-0479">Metal-binding</keyword>
<evidence type="ECO:0000256" key="1">
    <source>
        <dbReference type="ARBA" id="ARBA00001966"/>
    </source>
</evidence>
<keyword evidence="12" id="KW-0472">Membrane</keyword>
<dbReference type="Pfam" id="PF02906">
    <property type="entry name" value="Fe_hyd_lg_C"/>
    <property type="match status" value="1"/>
</dbReference>
<dbReference type="Gene3D" id="3.30.70.20">
    <property type="match status" value="1"/>
</dbReference>
<feature type="domain" description="2Fe-2S ferredoxin-type" evidence="14">
    <location>
        <begin position="1"/>
        <end position="76"/>
    </location>
</feature>
<evidence type="ECO:0000256" key="13">
    <source>
        <dbReference type="ARBA" id="ARBA00034078"/>
    </source>
</evidence>
<dbReference type="EMBL" id="QUSM01000006">
    <property type="protein sequence ID" value="RGD73421.1"/>
    <property type="molecule type" value="Genomic_DNA"/>
</dbReference>
<evidence type="ECO:0000256" key="3">
    <source>
        <dbReference type="ARBA" id="ARBA00005404"/>
    </source>
</evidence>
<keyword evidence="4" id="KW-0004">4Fe-4S</keyword>
<dbReference type="GO" id="GO:0016020">
    <property type="term" value="C:membrane"/>
    <property type="evidence" value="ECO:0007669"/>
    <property type="project" value="UniProtKB-SubCell"/>
</dbReference>
<dbReference type="InterPro" id="IPR017896">
    <property type="entry name" value="4Fe4S_Fe-S-bd"/>
</dbReference>
<dbReference type="SUPFAM" id="SSF54292">
    <property type="entry name" value="2Fe-2S ferredoxin-like"/>
    <property type="match status" value="1"/>
</dbReference>
<evidence type="ECO:0000259" key="16">
    <source>
        <dbReference type="PROSITE" id="PS51839"/>
    </source>
</evidence>
<keyword evidence="11" id="KW-0520">NAD</keyword>
<evidence type="ECO:0000256" key="6">
    <source>
        <dbReference type="ARBA" id="ARBA00022723"/>
    </source>
</evidence>
<keyword evidence="10" id="KW-0411">Iron-sulfur</keyword>
<evidence type="ECO:0000256" key="5">
    <source>
        <dbReference type="ARBA" id="ARBA00022714"/>
    </source>
</evidence>
<dbReference type="GO" id="GO:0008137">
    <property type="term" value="F:NADH dehydrogenase (ubiquinone) activity"/>
    <property type="evidence" value="ECO:0007669"/>
    <property type="project" value="InterPro"/>
</dbReference>
<dbReference type="PROSITE" id="PS00641">
    <property type="entry name" value="COMPLEX1_75K_1"/>
    <property type="match status" value="1"/>
</dbReference>
<comment type="similarity">
    <text evidence="3">Belongs to the complex I 75 kDa subunit family.</text>
</comment>
<keyword evidence="9" id="KW-0408">Iron</keyword>
<evidence type="ECO:0000313" key="18">
    <source>
        <dbReference type="Proteomes" id="UP000261212"/>
    </source>
</evidence>
<dbReference type="PANTHER" id="PTHR11615">
    <property type="entry name" value="NITRATE, FORMATE, IRON DEHYDROGENASE"/>
    <property type="match status" value="1"/>
</dbReference>
<dbReference type="RefSeq" id="WP_117532672.1">
    <property type="nucleotide sequence ID" value="NZ_QUSM01000006.1"/>
</dbReference>
<evidence type="ECO:0000259" key="14">
    <source>
        <dbReference type="PROSITE" id="PS51085"/>
    </source>
</evidence>
<evidence type="ECO:0000256" key="7">
    <source>
        <dbReference type="ARBA" id="ARBA00022737"/>
    </source>
</evidence>
<dbReference type="GO" id="GO:0046872">
    <property type="term" value="F:metal ion binding"/>
    <property type="evidence" value="ECO:0007669"/>
    <property type="project" value="UniProtKB-KW"/>
</dbReference>
<dbReference type="Gene3D" id="3.10.20.740">
    <property type="match status" value="1"/>
</dbReference>
<comment type="subcellular location">
    <subcellularLocation>
        <location evidence="2">Membrane</location>
    </subcellularLocation>
</comment>
<gene>
    <name evidence="17" type="ORF">DW687_10345</name>
</gene>
<dbReference type="GO" id="GO:0016491">
    <property type="term" value="F:oxidoreductase activity"/>
    <property type="evidence" value="ECO:0007669"/>
    <property type="project" value="InterPro"/>
</dbReference>
<dbReference type="InterPro" id="IPR036010">
    <property type="entry name" value="2Fe-2S_ferredoxin-like_sf"/>
</dbReference>
<organism evidence="17 18">
    <name type="scientific">Anaerofustis stercorihominis</name>
    <dbReference type="NCBI Taxonomy" id="214853"/>
    <lineage>
        <taxon>Bacteria</taxon>
        <taxon>Bacillati</taxon>
        <taxon>Bacillota</taxon>
        <taxon>Clostridia</taxon>
        <taxon>Eubacteriales</taxon>
        <taxon>Eubacteriaceae</taxon>
        <taxon>Anaerofustis</taxon>
    </lineage>
</organism>
<dbReference type="InterPro" id="IPR001041">
    <property type="entry name" value="2Fe-2S_ferredoxin-type"/>
</dbReference>
<sequence length="486" mass="53784">MINLTVDNIEVKVKEGTTILEAAKKAKIEIPTLCYLKDLNRPASCRMCMVDVGGKLLPACVTHVSEGMEVKTHTKRLRNIRKTILELTLANHNCECTTCEKSGNCKLQTMANKYLTGPGEFEVEFEKGIDNSFSAVTRDLSKCIKCNRCVSMCSDKVGASAISLINRSEETTVATPFNIPIIHSDCIGCGQCITVCPTGALIERGTTEEIYDLLGEDTYYNICLLSHGTYETLAEGVGVDNALMKAKVVDVLNKLGFSEVIDYEEYLIKEMNAVAYLLKENMLEGKPLIYSCSSGIRREIEDVYPEADDLFVNLSKIRKDINTRFKEGYLDRNIDKDVHLTRVENCTAFLPETNETSGIDISITTRQLAKLIKTSGIDLNKADNKPLDNLDYTGVFNPYFLSVNTAYAIIRLGEKASIKNDKGNIKEFSFDLSDGKEIKCAVVNGLKASKEEVKKILDGESEYNFLCVIPCEGGCEFGGGRPVITK</sequence>
<dbReference type="FunFam" id="3.10.20.740:FF:000004">
    <property type="entry name" value="NADH-quinone oxidoreductase"/>
    <property type="match status" value="1"/>
</dbReference>
<evidence type="ECO:0000259" key="15">
    <source>
        <dbReference type="PROSITE" id="PS51379"/>
    </source>
</evidence>
<proteinExistence type="inferred from homology"/>
<dbReference type="Pfam" id="PF12838">
    <property type="entry name" value="Fer4_7"/>
    <property type="match status" value="1"/>
</dbReference>
<dbReference type="PROSITE" id="PS51379">
    <property type="entry name" value="4FE4S_FER_2"/>
    <property type="match status" value="2"/>
</dbReference>
<dbReference type="PROSITE" id="PS00198">
    <property type="entry name" value="4FE4S_FER_1"/>
    <property type="match status" value="1"/>
</dbReference>
<evidence type="ECO:0000256" key="10">
    <source>
        <dbReference type="ARBA" id="ARBA00023014"/>
    </source>
</evidence>
<evidence type="ECO:0000256" key="4">
    <source>
        <dbReference type="ARBA" id="ARBA00022485"/>
    </source>
</evidence>